<evidence type="ECO:0000313" key="2">
    <source>
        <dbReference type="Proteomes" id="UP000002964"/>
    </source>
</evidence>
<sequence>MRSAITQLESEIWNSCVRQLAARDEKTANRWQTDEFAHLNERFLVQPLPAELEPLVSQAVMQWQQIEQQVCGKLGMTSEQFLHSFEKVRHDFISDGKKWEPIIGAMQDGVAGAVRNMDWVNLFSWVLPKAVREPGGQYLSVGKVVTAIFYCELLSKYGKRDENGYLRKIEARWRLVNELT</sequence>
<dbReference type="Proteomes" id="UP000002964">
    <property type="component" value="Unassembled WGS sequence"/>
</dbReference>
<reference evidence="2" key="1">
    <citation type="submission" date="2011-06" db="EMBL/GenBank/DDBJ databases">
        <authorList>
            <consortium name="US DOE Joint Genome Institute (JGI-PGF)"/>
            <person name="Lucas S."/>
            <person name="Han J."/>
            <person name="Lapidus A."/>
            <person name="Cheng J.-F."/>
            <person name="Goodwin L."/>
            <person name="Pitluck S."/>
            <person name="Peters L."/>
            <person name="Land M.L."/>
            <person name="Hauser L."/>
            <person name="Vogl K."/>
            <person name="Liu Z."/>
            <person name="Overmann J."/>
            <person name="Frigaard N.-U."/>
            <person name="Bryant D.A."/>
            <person name="Woyke T.J."/>
        </authorList>
    </citation>
    <scope>NUCLEOTIDE SEQUENCE [LARGE SCALE GENOMIC DNA]</scope>
    <source>
        <strain evidence="2">970</strain>
    </source>
</reference>
<gene>
    <name evidence="1" type="ORF">Thi970DRAFT_03223</name>
</gene>
<organism evidence="1 2">
    <name type="scientific">Thiorhodovibrio frisius</name>
    <dbReference type="NCBI Taxonomy" id="631362"/>
    <lineage>
        <taxon>Bacteria</taxon>
        <taxon>Pseudomonadati</taxon>
        <taxon>Pseudomonadota</taxon>
        <taxon>Gammaproteobacteria</taxon>
        <taxon>Chromatiales</taxon>
        <taxon>Chromatiaceae</taxon>
        <taxon>Thiorhodovibrio</taxon>
    </lineage>
</organism>
<proteinExistence type="predicted"/>
<keyword evidence="2" id="KW-1185">Reference proteome</keyword>
<name>H8Z669_9GAMM</name>
<dbReference type="HOGENOM" id="CLU_1495544_0_0_6"/>
<accession>H8Z669</accession>
<dbReference type="AlphaFoldDB" id="H8Z669"/>
<dbReference type="STRING" id="631362.Thi970DRAFT_03223"/>
<reference evidence="1 2" key="2">
    <citation type="submission" date="2011-11" db="EMBL/GenBank/DDBJ databases">
        <authorList>
            <consortium name="US DOE Joint Genome Institute"/>
            <person name="Lucas S."/>
            <person name="Han J."/>
            <person name="Lapidus A."/>
            <person name="Cheng J.-F."/>
            <person name="Goodwin L."/>
            <person name="Pitluck S."/>
            <person name="Peters L."/>
            <person name="Ovchinnikova G."/>
            <person name="Zhang X."/>
            <person name="Detter J.C."/>
            <person name="Han C."/>
            <person name="Tapia R."/>
            <person name="Land M."/>
            <person name="Hauser L."/>
            <person name="Kyrpides N."/>
            <person name="Ivanova N."/>
            <person name="Pagani I."/>
            <person name="Vogl K."/>
            <person name="Liu Z."/>
            <person name="Overmann J."/>
            <person name="Frigaard N.-U."/>
            <person name="Bryant D."/>
            <person name="Woyke T."/>
        </authorList>
    </citation>
    <scope>NUCLEOTIDE SEQUENCE [LARGE SCALE GENOMIC DNA]</scope>
    <source>
        <strain evidence="1 2">970</strain>
    </source>
</reference>
<dbReference type="EMBL" id="JH603170">
    <property type="protein sequence ID" value="EIC19636.1"/>
    <property type="molecule type" value="Genomic_DNA"/>
</dbReference>
<evidence type="ECO:0000313" key="1">
    <source>
        <dbReference type="EMBL" id="EIC19636.1"/>
    </source>
</evidence>
<dbReference type="RefSeq" id="WP_009150041.1">
    <property type="nucleotide sequence ID" value="NZ_CP121471.1"/>
</dbReference>
<protein>
    <submittedName>
        <fullName evidence="1">Uncharacterized protein</fullName>
    </submittedName>
</protein>